<dbReference type="AlphaFoldDB" id="A0A7J9KTA5"/>
<name>A0A7J9KTA5_GOSSC</name>
<dbReference type="EMBL" id="JABFAF010000002">
    <property type="protein sequence ID" value="MBA0849745.1"/>
    <property type="molecule type" value="Genomic_DNA"/>
</dbReference>
<dbReference type="Proteomes" id="UP000593576">
    <property type="component" value="Unassembled WGS sequence"/>
</dbReference>
<evidence type="ECO:0000313" key="1">
    <source>
        <dbReference type="EMBL" id="MBA0849745.1"/>
    </source>
</evidence>
<accession>A0A7J9KTA5</accession>
<protein>
    <submittedName>
        <fullName evidence="1">Uncharacterized protein</fullName>
    </submittedName>
</protein>
<reference evidence="1 2" key="1">
    <citation type="journal article" date="2019" name="Genome Biol. Evol.">
        <title>Insights into the evolution of the New World diploid cottons (Gossypium, subgenus Houzingenia) based on genome sequencing.</title>
        <authorList>
            <person name="Grover C.E."/>
            <person name="Arick M.A. 2nd"/>
            <person name="Thrash A."/>
            <person name="Conover J.L."/>
            <person name="Sanders W.S."/>
            <person name="Peterson D.G."/>
            <person name="Frelichowski J.E."/>
            <person name="Scheffler J.A."/>
            <person name="Scheffler B.E."/>
            <person name="Wendel J.F."/>
        </authorList>
    </citation>
    <scope>NUCLEOTIDE SEQUENCE [LARGE SCALE GENOMIC DNA]</scope>
    <source>
        <strain evidence="1">1</strain>
        <tissue evidence="1">Leaf</tissue>
    </source>
</reference>
<comment type="caution">
    <text evidence="1">The sequence shown here is derived from an EMBL/GenBank/DDBJ whole genome shotgun (WGS) entry which is preliminary data.</text>
</comment>
<sequence>MRLISLSLSHFRVLIKLIMLVPLPLTISLRVEELRL</sequence>
<keyword evidence="2" id="KW-1185">Reference proteome</keyword>
<proteinExistence type="predicted"/>
<evidence type="ECO:0000313" key="2">
    <source>
        <dbReference type="Proteomes" id="UP000593576"/>
    </source>
</evidence>
<organism evidence="1 2">
    <name type="scientific">Gossypium schwendimanii</name>
    <name type="common">Cotton</name>
    <dbReference type="NCBI Taxonomy" id="34291"/>
    <lineage>
        <taxon>Eukaryota</taxon>
        <taxon>Viridiplantae</taxon>
        <taxon>Streptophyta</taxon>
        <taxon>Embryophyta</taxon>
        <taxon>Tracheophyta</taxon>
        <taxon>Spermatophyta</taxon>
        <taxon>Magnoliopsida</taxon>
        <taxon>eudicotyledons</taxon>
        <taxon>Gunneridae</taxon>
        <taxon>Pentapetalae</taxon>
        <taxon>rosids</taxon>
        <taxon>malvids</taxon>
        <taxon>Malvales</taxon>
        <taxon>Malvaceae</taxon>
        <taxon>Malvoideae</taxon>
        <taxon>Gossypium</taxon>
    </lineage>
</organism>
<gene>
    <name evidence="1" type="ORF">Goshw_020209</name>
</gene>